<sequence>MTCTTQITPGRRVLARPEVLIAHNGADVQRKGLCVINLIDTSGTVYHGVQEQIWGSISRHLPRGSWTSSPREYVPGALNFSLFINLDSDVLMSHGVADKNYLWRKSDDGERALTRGHRTDVLVPGPMLQRRVTKSKVLAIDGDHVHSVGWPRLDLLLARQTQVRSRLRRRSRRRLRVLWAPTHDFVKKGDGEVTLSSYPAFEEYLEPLRKHFDVEVSEHPRNRGKGNSKRPTTDQLVDADVVISDFGTMVYEAWALGKQVIFPHWINGEALTHAHRRAAENTIYTERIGLHADSFDELVEMIQERREPDPRLDKFLADYLDPRYRGTSGKRIADLLLRLDRERNG</sequence>
<dbReference type="RefSeq" id="WP_139086099.1">
    <property type="nucleotide sequence ID" value="NZ_VDFR01000057.1"/>
</dbReference>
<organism evidence="1 3">
    <name type="scientific">Mumia zhuanghuii</name>
    <dbReference type="NCBI Taxonomy" id="2585211"/>
    <lineage>
        <taxon>Bacteria</taxon>
        <taxon>Bacillati</taxon>
        <taxon>Actinomycetota</taxon>
        <taxon>Actinomycetes</taxon>
        <taxon>Propionibacteriales</taxon>
        <taxon>Nocardioidaceae</taxon>
        <taxon>Mumia</taxon>
    </lineage>
</organism>
<dbReference type="SUPFAM" id="SSF53756">
    <property type="entry name" value="UDP-Glycosyltransferase/glycogen phosphorylase"/>
    <property type="match status" value="1"/>
</dbReference>
<gene>
    <name evidence="2" type="ORF">FHE65_12915</name>
    <name evidence="1" type="ORF">FHE65_22900</name>
</gene>
<dbReference type="AlphaFoldDB" id="A0A5C4MHM0"/>
<protein>
    <submittedName>
        <fullName evidence="1">Uncharacterized protein</fullName>
    </submittedName>
</protein>
<dbReference type="EMBL" id="VDFR01000109">
    <property type="protein sequence ID" value="TNC40475.1"/>
    <property type="molecule type" value="Genomic_DNA"/>
</dbReference>
<name>A0A5C4MHM0_9ACTN</name>
<dbReference type="OrthoDB" id="7060233at2"/>
<evidence type="ECO:0000313" key="3">
    <source>
        <dbReference type="Proteomes" id="UP000306740"/>
    </source>
</evidence>
<dbReference type="Proteomes" id="UP000306740">
    <property type="component" value="Unassembled WGS sequence"/>
</dbReference>
<reference evidence="1 3" key="1">
    <citation type="submission" date="2019-05" db="EMBL/GenBank/DDBJ databases">
        <title>Mumia sp. nov., isolated from the intestinal contents of plateau pika (Ochotona curzoniae) in the Qinghai-Tibet plateau of China.</title>
        <authorList>
            <person name="Tian Z."/>
        </authorList>
    </citation>
    <scope>NUCLEOTIDE SEQUENCE [LARGE SCALE GENOMIC DNA]</scope>
    <source>
        <strain evidence="3">527</strain>
        <strain evidence="1">Z527</strain>
    </source>
</reference>
<evidence type="ECO:0000313" key="1">
    <source>
        <dbReference type="EMBL" id="TNC40475.1"/>
    </source>
</evidence>
<evidence type="ECO:0000313" key="2">
    <source>
        <dbReference type="EMBL" id="TNC46326.1"/>
    </source>
</evidence>
<proteinExistence type="predicted"/>
<comment type="caution">
    <text evidence="1">The sequence shown here is derived from an EMBL/GenBank/DDBJ whole genome shotgun (WGS) entry which is preliminary data.</text>
</comment>
<dbReference type="InterPro" id="IPR043148">
    <property type="entry name" value="TagF_C"/>
</dbReference>
<dbReference type="Gene3D" id="3.40.50.12580">
    <property type="match status" value="1"/>
</dbReference>
<accession>A0A5C4MHM0</accession>
<dbReference type="EMBL" id="VDFR01000057">
    <property type="protein sequence ID" value="TNC46326.1"/>
    <property type="molecule type" value="Genomic_DNA"/>
</dbReference>